<dbReference type="AlphaFoldDB" id="A0AAW1S6G8"/>
<evidence type="ECO:0000256" key="3">
    <source>
        <dbReference type="ARBA" id="ARBA00022676"/>
    </source>
</evidence>
<evidence type="ECO:0000256" key="7">
    <source>
        <dbReference type="ARBA" id="ARBA00023136"/>
    </source>
</evidence>
<evidence type="ECO:0000256" key="1">
    <source>
        <dbReference type="ARBA" id="ARBA00004167"/>
    </source>
</evidence>
<evidence type="ECO:0000256" key="4">
    <source>
        <dbReference type="ARBA" id="ARBA00022679"/>
    </source>
</evidence>
<dbReference type="Pfam" id="PF01697">
    <property type="entry name" value="Glyco_transf_92"/>
    <property type="match status" value="1"/>
</dbReference>
<protein>
    <recommendedName>
        <fullName evidence="8">Glycosyltransferase family 92 protein</fullName>
        <ecNumber evidence="8">2.4.1.-</ecNumber>
    </recommendedName>
</protein>
<accession>A0AAW1S6G8</accession>
<gene>
    <name evidence="10" type="ORF">WJX74_009469</name>
</gene>
<feature type="chain" id="PRO_5043743926" description="Glycosyltransferase family 92 protein" evidence="9">
    <location>
        <begin position="16"/>
        <end position="597"/>
    </location>
</feature>
<dbReference type="GO" id="GO:0005737">
    <property type="term" value="C:cytoplasm"/>
    <property type="evidence" value="ECO:0007669"/>
    <property type="project" value="TreeGrafter"/>
</dbReference>
<evidence type="ECO:0000313" key="10">
    <source>
        <dbReference type="EMBL" id="KAK9841651.1"/>
    </source>
</evidence>
<evidence type="ECO:0000256" key="9">
    <source>
        <dbReference type="SAM" id="SignalP"/>
    </source>
</evidence>
<keyword evidence="7" id="KW-0472">Membrane</keyword>
<dbReference type="EMBL" id="JALJOS010000003">
    <property type="protein sequence ID" value="KAK9841651.1"/>
    <property type="molecule type" value="Genomic_DNA"/>
</dbReference>
<feature type="signal peptide" evidence="9">
    <location>
        <begin position="1"/>
        <end position="15"/>
    </location>
</feature>
<dbReference type="Proteomes" id="UP001438707">
    <property type="component" value="Unassembled WGS sequence"/>
</dbReference>
<dbReference type="EC" id="2.4.1.-" evidence="8"/>
<dbReference type="PANTHER" id="PTHR21461">
    <property type="entry name" value="GLYCOSYLTRANSFERASE FAMILY 92 PROTEIN"/>
    <property type="match status" value="1"/>
</dbReference>
<dbReference type="PANTHER" id="PTHR21461:SF69">
    <property type="entry name" value="GLYCOSYLTRANSFERASE FAMILY 92 PROTEIN"/>
    <property type="match status" value="1"/>
</dbReference>
<proteinExistence type="inferred from homology"/>
<evidence type="ECO:0000256" key="5">
    <source>
        <dbReference type="ARBA" id="ARBA00022692"/>
    </source>
</evidence>
<keyword evidence="6" id="KW-1133">Transmembrane helix</keyword>
<keyword evidence="11" id="KW-1185">Reference proteome</keyword>
<dbReference type="GO" id="GO:0016020">
    <property type="term" value="C:membrane"/>
    <property type="evidence" value="ECO:0007669"/>
    <property type="project" value="UniProtKB-SubCell"/>
</dbReference>
<reference evidence="10 11" key="1">
    <citation type="journal article" date="2024" name="Nat. Commun.">
        <title>Phylogenomics reveals the evolutionary origins of lichenization in chlorophyte algae.</title>
        <authorList>
            <person name="Puginier C."/>
            <person name="Libourel C."/>
            <person name="Otte J."/>
            <person name="Skaloud P."/>
            <person name="Haon M."/>
            <person name="Grisel S."/>
            <person name="Petersen M."/>
            <person name="Berrin J.G."/>
            <person name="Delaux P.M."/>
            <person name="Dal Grande F."/>
            <person name="Keller J."/>
        </authorList>
    </citation>
    <scope>NUCLEOTIDE SEQUENCE [LARGE SCALE GENOMIC DNA]</scope>
    <source>
        <strain evidence="10 11">SAG 2145</strain>
    </source>
</reference>
<keyword evidence="3 8" id="KW-0328">Glycosyltransferase</keyword>
<dbReference type="InterPro" id="IPR008166">
    <property type="entry name" value="Glyco_transf_92"/>
</dbReference>
<evidence type="ECO:0000256" key="2">
    <source>
        <dbReference type="ARBA" id="ARBA00007647"/>
    </source>
</evidence>
<comment type="subcellular location">
    <subcellularLocation>
        <location evidence="1">Membrane</location>
        <topology evidence="1">Single-pass membrane protein</topology>
    </subcellularLocation>
</comment>
<evidence type="ECO:0000313" key="11">
    <source>
        <dbReference type="Proteomes" id="UP001438707"/>
    </source>
</evidence>
<evidence type="ECO:0000256" key="8">
    <source>
        <dbReference type="RuleBase" id="RU366017"/>
    </source>
</evidence>
<evidence type="ECO:0000256" key="6">
    <source>
        <dbReference type="ARBA" id="ARBA00022989"/>
    </source>
</evidence>
<keyword evidence="4 8" id="KW-0808">Transferase</keyword>
<dbReference type="GO" id="GO:0016757">
    <property type="term" value="F:glycosyltransferase activity"/>
    <property type="evidence" value="ECO:0007669"/>
    <property type="project" value="UniProtKB-UniRule"/>
</dbReference>
<keyword evidence="5" id="KW-0812">Transmembrane</keyword>
<keyword evidence="9" id="KW-0732">Signal</keyword>
<comment type="caution">
    <text evidence="10">The sequence shown here is derived from an EMBL/GenBank/DDBJ whole genome shotgun (WGS) entry which is preliminary data.</text>
</comment>
<name>A0AAW1S6G8_9CHLO</name>
<comment type="similarity">
    <text evidence="2 8">Belongs to the glycosyltransferase 92 family.</text>
</comment>
<sequence>MLFLLVLLRVSSVFGYQQSHKTQLLSHNLAEHCQNHDSPDPPSQALFIHAMPNSGGSVVKVSLVSAKTYGVKLYDTPAQCQSLGSATLLPLLVMPWHWKIAGRDGGWPSDSKGWMDECRRKSIKIDSMECAELSPWSRADYQGDVHRITSRKWNDGGSMLHGGGRTVLQELLDLPLKVIHVHRDPREMLYHWAKAQAVTETTGVMHLIRKNVRLLQALTLTELATPAVASQMLGPYHPTEAKSVVYPDRIAHEGHNILLQSALYDPHLQEVRIFFDASYDYASTLEFCILGRGPDIIEEMPAVLGFFHDGAPEALYHGFVVACKQPNFVPEWTGVRFKDNWEWPGRMKVHQVPTEKKGQLGVCLGVLYGQQDIIHEWLDYHSAMGVSHFRIYYAPNHFGDAAGPAIKKFERADAAWQQVLPLDSRHRRLYSQATMLNECLYRLKYAFEYILMSDIDEFIWLNPNKTQHAASLPMFIDSILPERTTAAVFLTWAYPTNCQPPSPKGTSAYQRHVVRESIPLYPGLNTYVNWMNGRNKMILRPRGMLEGCIHNICLEADGWDKQIQVGPEVGFLKHFRQYTHWNENNCDPSRLERDPAM</sequence>
<organism evidence="10 11">
    <name type="scientific">Apatococcus lobatus</name>
    <dbReference type="NCBI Taxonomy" id="904363"/>
    <lineage>
        <taxon>Eukaryota</taxon>
        <taxon>Viridiplantae</taxon>
        <taxon>Chlorophyta</taxon>
        <taxon>core chlorophytes</taxon>
        <taxon>Trebouxiophyceae</taxon>
        <taxon>Chlorellales</taxon>
        <taxon>Chlorellaceae</taxon>
        <taxon>Apatococcus</taxon>
    </lineage>
</organism>